<sequence length="632" mass="63914">GERGRDLAALRRNPALAGAEILPLPDGAALRLPGPAAATLARDPLSWLQPPGEAPAPAALGFAVQATPHGVALSLAPGRGPQPAEAAPPLLAPLATLAGLPKAALLAHWRALPARLAATPAAERGPLRLALAETLLALGLGAEAQAAVQLATAEDPRLAAQPRALLLAGAAALLAGRLAEADAALDDPRLLASPETALWRGLSKMETDGDIATEGFRAATPLLLRYPAPLRARLLPKLAAGLAEAGAKEEAAALLAGDEAAAALPLARHAAGLLQEAAGATTAAIETQATLATGRDRDARARALARLAELRLAAGSIDAAGAAEAMERAIPAWRGDRREVARRLRAAELRLLAQQPAAALALLQDTVAAFPEEAGTLRPKLLAATLAVVADPASDPVAMARLVAAQPTPLPPDAALDAALARIADRLAGLELPQEAVAMLKKALPNSTGSGNLAVRLAEAQLADGDAEGALQTLSSGSGGAALPGEIGRRRALAEAAARQQLGDTAGAAGVLRALGPEGAGKLAEMLASAQDWAGAAAALRAHLELAAPGDAALDAPARRDLLRLAAFLALAQDQEGLAAVQQRYAPRVPAGTFADAFAALADGTPGTLDLPRLRQEIAGTRALQEQLRALR</sequence>
<accession>A0ABX1EBC1</accession>
<evidence type="ECO:0000313" key="2">
    <source>
        <dbReference type="Proteomes" id="UP000787635"/>
    </source>
</evidence>
<protein>
    <submittedName>
        <fullName evidence="1">Uncharacterized protein</fullName>
    </submittedName>
</protein>
<name>A0ABX1EBC1_9PROT</name>
<evidence type="ECO:0000313" key="1">
    <source>
        <dbReference type="EMBL" id="NKC34529.1"/>
    </source>
</evidence>
<proteinExistence type="predicted"/>
<organism evidence="1 2">
    <name type="scientific">Falsiroseomonas selenitidurans</name>
    <dbReference type="NCBI Taxonomy" id="2716335"/>
    <lineage>
        <taxon>Bacteria</taxon>
        <taxon>Pseudomonadati</taxon>
        <taxon>Pseudomonadota</taxon>
        <taxon>Alphaproteobacteria</taxon>
        <taxon>Acetobacterales</taxon>
        <taxon>Roseomonadaceae</taxon>
        <taxon>Falsiroseomonas</taxon>
    </lineage>
</organism>
<dbReference type="Proteomes" id="UP000787635">
    <property type="component" value="Unassembled WGS sequence"/>
</dbReference>
<dbReference type="EMBL" id="JAAVNE010000095">
    <property type="protein sequence ID" value="NKC34529.1"/>
    <property type="molecule type" value="Genomic_DNA"/>
</dbReference>
<comment type="caution">
    <text evidence="1">The sequence shown here is derived from an EMBL/GenBank/DDBJ whole genome shotgun (WGS) entry which is preliminary data.</text>
</comment>
<gene>
    <name evidence="1" type="ORF">HEQ75_26995</name>
</gene>
<keyword evidence="2" id="KW-1185">Reference proteome</keyword>
<dbReference type="RefSeq" id="WP_168035231.1">
    <property type="nucleotide sequence ID" value="NZ_JAAVNE010000095.1"/>
</dbReference>
<feature type="non-terminal residue" evidence="1">
    <location>
        <position position="1"/>
    </location>
</feature>
<reference evidence="1 2" key="1">
    <citation type="submission" date="2020-03" db="EMBL/GenBank/DDBJ databases">
        <title>Roseomonas selenitidurans sp. nov. isolated from urban soil.</title>
        <authorList>
            <person name="Liu H."/>
        </authorList>
    </citation>
    <scope>NUCLEOTIDE SEQUENCE [LARGE SCALE GENOMIC DNA]</scope>
    <source>
        <strain evidence="1 2">BU-1</strain>
    </source>
</reference>